<keyword evidence="2" id="KW-1185">Reference proteome</keyword>
<dbReference type="AlphaFoldDB" id="A0AAN6GZ66"/>
<evidence type="ECO:0000313" key="2">
    <source>
        <dbReference type="Proteomes" id="UP001175353"/>
    </source>
</evidence>
<comment type="caution">
    <text evidence="1">The sequence shown here is derived from an EMBL/GenBank/DDBJ whole genome shotgun (WGS) entry which is preliminary data.</text>
</comment>
<name>A0AAN6GZ66_9PEZI</name>
<dbReference type="EMBL" id="JAUJLE010000774">
    <property type="protein sequence ID" value="KAK0950783.1"/>
    <property type="molecule type" value="Genomic_DNA"/>
</dbReference>
<gene>
    <name evidence="1" type="ORF">LTR91_025416</name>
</gene>
<proteinExistence type="predicted"/>
<reference evidence="1" key="1">
    <citation type="submission" date="2023-06" db="EMBL/GenBank/DDBJ databases">
        <title>Black Yeasts Isolated from many extreme environments.</title>
        <authorList>
            <person name="Coleine C."/>
            <person name="Stajich J.E."/>
            <person name="Selbmann L."/>
        </authorList>
    </citation>
    <scope>NUCLEOTIDE SEQUENCE</scope>
    <source>
        <strain evidence="1">CCFEE 5200</strain>
    </source>
</reference>
<organism evidence="1 2">
    <name type="scientific">Friedmanniomyces endolithicus</name>
    <dbReference type="NCBI Taxonomy" id="329885"/>
    <lineage>
        <taxon>Eukaryota</taxon>
        <taxon>Fungi</taxon>
        <taxon>Dikarya</taxon>
        <taxon>Ascomycota</taxon>
        <taxon>Pezizomycotina</taxon>
        <taxon>Dothideomycetes</taxon>
        <taxon>Dothideomycetidae</taxon>
        <taxon>Mycosphaerellales</taxon>
        <taxon>Teratosphaeriaceae</taxon>
        <taxon>Friedmanniomyces</taxon>
    </lineage>
</organism>
<accession>A0AAN6GZ66</accession>
<sequence>MLSIKPSTQSWLEPSNFNSNLSAMIWVVQLLFFFDSAHKEKLGKGNTLTLIKQYCERFLQQTVETPMGEILRWRLLLFRVSKDTVGDHEAFWDEAEQVLTYEDVELHMDHIPMLLESEYRDCRRLLYDDLMFGVTDVHRMHAWALKDSANVDTVGWSFIQHREN</sequence>
<dbReference type="Proteomes" id="UP001175353">
    <property type="component" value="Unassembled WGS sequence"/>
</dbReference>
<protein>
    <submittedName>
        <fullName evidence="1">Uncharacterized protein</fullName>
    </submittedName>
</protein>
<feature type="non-terminal residue" evidence="1">
    <location>
        <position position="164"/>
    </location>
</feature>
<evidence type="ECO:0000313" key="1">
    <source>
        <dbReference type="EMBL" id="KAK0950783.1"/>
    </source>
</evidence>